<dbReference type="InterPro" id="IPR027417">
    <property type="entry name" value="P-loop_NTPase"/>
</dbReference>
<name>A0A399F4Y2_9DEIN</name>
<dbReference type="PANTHER" id="PTHR32039">
    <property type="entry name" value="MAGNESIUM-CHELATASE SUBUNIT CHLI"/>
    <property type="match status" value="1"/>
</dbReference>
<keyword evidence="3" id="KW-1185">Reference proteome</keyword>
<proteinExistence type="predicted"/>
<gene>
    <name evidence="2" type="primary">comM_3</name>
    <name evidence="2" type="ORF">Mgrana_02400</name>
</gene>
<dbReference type="InterPro" id="IPR025158">
    <property type="entry name" value="Mg_chelat-rel_C"/>
</dbReference>
<dbReference type="PANTHER" id="PTHR32039:SF7">
    <property type="entry name" value="COMPETENCE PROTEIN COMM"/>
    <property type="match status" value="1"/>
</dbReference>
<dbReference type="EMBL" id="QWLB01000034">
    <property type="protein sequence ID" value="RIH91734.1"/>
    <property type="molecule type" value="Genomic_DNA"/>
</dbReference>
<feature type="domain" description="Mg chelatase-related protein C-terminal" evidence="1">
    <location>
        <begin position="32"/>
        <end position="124"/>
    </location>
</feature>
<organism evidence="2 3">
    <name type="scientific">Meiothermus granaticius NBRC 107808</name>
    <dbReference type="NCBI Taxonomy" id="1227551"/>
    <lineage>
        <taxon>Bacteria</taxon>
        <taxon>Thermotogati</taxon>
        <taxon>Deinococcota</taxon>
        <taxon>Deinococci</taxon>
        <taxon>Thermales</taxon>
        <taxon>Thermaceae</taxon>
        <taxon>Meiothermus</taxon>
    </lineage>
</organism>
<reference evidence="2 3" key="1">
    <citation type="submission" date="2018-08" db="EMBL/GenBank/DDBJ databases">
        <title>Meiothermus granaticius genome AF-68 sequencing project.</title>
        <authorList>
            <person name="Da Costa M.S."/>
            <person name="Albuquerque L."/>
            <person name="Raposo P."/>
            <person name="Froufe H.J.C."/>
            <person name="Barroso C.S."/>
            <person name="Egas C."/>
        </authorList>
    </citation>
    <scope>NUCLEOTIDE SEQUENCE [LARGE SCALE GENOMIC DNA]</scope>
    <source>
        <strain evidence="2 3">AF-68</strain>
    </source>
</reference>
<dbReference type="Gene3D" id="3.40.50.300">
    <property type="entry name" value="P-loop containing nucleotide triphosphate hydrolases"/>
    <property type="match status" value="1"/>
</dbReference>
<comment type="caution">
    <text evidence="2">The sequence shown here is derived from an EMBL/GenBank/DDBJ whole genome shotgun (WGS) entry which is preliminary data.</text>
</comment>
<evidence type="ECO:0000313" key="3">
    <source>
        <dbReference type="Proteomes" id="UP000266178"/>
    </source>
</evidence>
<evidence type="ECO:0000259" key="1">
    <source>
        <dbReference type="Pfam" id="PF13335"/>
    </source>
</evidence>
<sequence>MGRISGPLLDRFDLVVEVPRLTPEELARSPEGESTAIVRERVLAARERMQSRQGKLNSELFGRELRRHTVLSPSSEALLQAATQRLALSARSYDRILRVARTIADLAGAEHIQEAHLAEALTYRRSVG</sequence>
<dbReference type="AlphaFoldDB" id="A0A399F4Y2"/>
<dbReference type="Proteomes" id="UP000266178">
    <property type="component" value="Unassembled WGS sequence"/>
</dbReference>
<protein>
    <submittedName>
        <fullName evidence="2">Competence protein ComM</fullName>
    </submittedName>
</protein>
<dbReference type="Pfam" id="PF13335">
    <property type="entry name" value="Mg_chelatase_C"/>
    <property type="match status" value="1"/>
</dbReference>
<dbReference type="InterPro" id="IPR045006">
    <property type="entry name" value="CHLI-like"/>
</dbReference>
<evidence type="ECO:0000313" key="2">
    <source>
        <dbReference type="EMBL" id="RIH91734.1"/>
    </source>
</evidence>
<dbReference type="SUPFAM" id="SSF52540">
    <property type="entry name" value="P-loop containing nucleoside triphosphate hydrolases"/>
    <property type="match status" value="1"/>
</dbReference>
<accession>A0A399F4Y2</accession>